<dbReference type="PANTHER" id="PTHR13812:SF19">
    <property type="entry name" value="KETIMINE REDUCTASE MU-CRYSTALLIN"/>
    <property type="match status" value="1"/>
</dbReference>
<dbReference type="Proteomes" id="UP001320245">
    <property type="component" value="Unassembled WGS sequence"/>
</dbReference>
<dbReference type="Pfam" id="PF02423">
    <property type="entry name" value="OCD_Mu_crystall"/>
    <property type="match status" value="1"/>
</dbReference>
<evidence type="ECO:0000256" key="1">
    <source>
        <dbReference type="ARBA" id="ARBA00008903"/>
    </source>
</evidence>
<proteinExistence type="inferred from homology"/>
<dbReference type="InterPro" id="IPR003462">
    <property type="entry name" value="ODC_Mu_crystall"/>
</dbReference>
<evidence type="ECO:0008006" key="5">
    <source>
        <dbReference type="Google" id="ProtNLM"/>
    </source>
</evidence>
<comment type="similarity">
    <text evidence="1">Belongs to the ornithine cyclodeaminase/mu-crystallin family.</text>
</comment>
<gene>
    <name evidence="3" type="ORF">SLS53_007031</name>
</gene>
<dbReference type="FunFam" id="3.40.50.720:FF:000577">
    <property type="entry name" value="Proline utilization protein PrnX, putative"/>
    <property type="match status" value="1"/>
</dbReference>
<dbReference type="PANTHER" id="PTHR13812">
    <property type="entry name" value="KETIMINE REDUCTASE MU-CRYSTALLIN"/>
    <property type="match status" value="1"/>
</dbReference>
<evidence type="ECO:0000313" key="3">
    <source>
        <dbReference type="EMBL" id="KAK7736599.1"/>
    </source>
</evidence>
<sequence length="489" mass="53696">MPFSVLKDEEIKNLLNSLTVDELEEFYTSLKETLHDYSNGIQSPETSEVYQPHRQSVRSSKTGATTLFMPSSGPAGFGVKVITLSPPRTEHDEALGRPKIKPTGGITIFSKTGEPIGLLHASTLTAFRTALASALLVARRNKVHNVTVFGSGDQAYWHIRLTLMLRGSTIRHVNIINRRFSGSCREILRRLYDIPTAIKEREGWQETEFGVLTPGYGEFQRLLRHQVQGADVIFCCTPSTEPLFDHTILTSSEGRRKGRLIVAIGSYMPDMVEIPVELLQQAVKRHEPGHIHYHKHAVEGGVVVVDTLDGAMKEAGEILQGGLNPSQLIELGELVMLHRIRMDEETGSDTGSLKSAEADNAPSGRFERLEIRSDASGSTENLDGGSRPGSRPGSSHRSSSSRPASPSPRSGGGGLSLPLFHRRKSSYSGSDSASREKKKREREDHMAKWLQAGNVIYKSVGLGLMDLAVGIKVVEFARLKGVGMHVEDF</sequence>
<dbReference type="InterPro" id="IPR036291">
    <property type="entry name" value="NAD(P)-bd_dom_sf"/>
</dbReference>
<name>A0AAN9U457_9PEZI</name>
<dbReference type="Gene3D" id="3.40.50.720">
    <property type="entry name" value="NAD(P)-binding Rossmann-like Domain"/>
    <property type="match status" value="1"/>
</dbReference>
<dbReference type="GO" id="GO:0005737">
    <property type="term" value="C:cytoplasm"/>
    <property type="evidence" value="ECO:0007669"/>
    <property type="project" value="TreeGrafter"/>
</dbReference>
<dbReference type="AlphaFoldDB" id="A0AAN9U457"/>
<dbReference type="EMBL" id="JAJSPL020000033">
    <property type="protein sequence ID" value="KAK7736599.1"/>
    <property type="molecule type" value="Genomic_DNA"/>
</dbReference>
<feature type="region of interest" description="Disordered" evidence="2">
    <location>
        <begin position="345"/>
        <end position="444"/>
    </location>
</feature>
<organism evidence="3 4">
    <name type="scientific">Cytospora paraplurivora</name>
    <dbReference type="NCBI Taxonomy" id="2898453"/>
    <lineage>
        <taxon>Eukaryota</taxon>
        <taxon>Fungi</taxon>
        <taxon>Dikarya</taxon>
        <taxon>Ascomycota</taxon>
        <taxon>Pezizomycotina</taxon>
        <taxon>Sordariomycetes</taxon>
        <taxon>Sordariomycetidae</taxon>
        <taxon>Diaporthales</taxon>
        <taxon>Cytosporaceae</taxon>
        <taxon>Cytospora</taxon>
    </lineage>
</organism>
<feature type="compositionally biased region" description="Low complexity" evidence="2">
    <location>
        <begin position="384"/>
        <end position="409"/>
    </location>
</feature>
<comment type="caution">
    <text evidence="3">The sequence shown here is derived from an EMBL/GenBank/DDBJ whole genome shotgun (WGS) entry which is preliminary data.</text>
</comment>
<protein>
    <recommendedName>
        <fullName evidence="5">Ornithine cyclodeaminase</fullName>
    </recommendedName>
</protein>
<evidence type="ECO:0000256" key="2">
    <source>
        <dbReference type="SAM" id="MobiDB-lite"/>
    </source>
</evidence>
<accession>A0AAN9U457</accession>
<evidence type="ECO:0000313" key="4">
    <source>
        <dbReference type="Proteomes" id="UP001320245"/>
    </source>
</evidence>
<reference evidence="3 4" key="1">
    <citation type="journal article" date="2023" name="PLoS ONE">
        <title>Cytospora paraplurivora sp. nov. isolated from orchards with fruit tree decline syndrome in Ontario, Canada.</title>
        <authorList>
            <person name="Ilyukhin E."/>
            <person name="Nguyen H.D.T."/>
            <person name="Castle A.J."/>
            <person name="Ellouze W."/>
        </authorList>
    </citation>
    <scope>NUCLEOTIDE SEQUENCE [LARGE SCALE GENOMIC DNA]</scope>
    <source>
        <strain evidence="3 4">FDS-564</strain>
    </source>
</reference>
<keyword evidence="4" id="KW-1185">Reference proteome</keyword>
<dbReference type="SUPFAM" id="SSF51735">
    <property type="entry name" value="NAD(P)-binding Rossmann-fold domains"/>
    <property type="match status" value="1"/>
</dbReference>